<reference evidence="1 2" key="1">
    <citation type="submission" date="2014-06" db="EMBL/GenBank/DDBJ databases">
        <title>Draft genome sequence of iron oxidizing acidophile Leptospirillum ferriphilum DSM14647.</title>
        <authorList>
            <person name="Cardenas J.P."/>
            <person name="Lazcano M."/>
            <person name="Ossandon F.J."/>
            <person name="Corbett M."/>
            <person name="Holmes D.S."/>
            <person name="Watkin E."/>
        </authorList>
    </citation>
    <scope>NUCLEOTIDE SEQUENCE [LARGE SCALE GENOMIC DNA]</scope>
    <source>
        <strain evidence="1 2">DSM 14647</strain>
    </source>
</reference>
<comment type="caution">
    <text evidence="1">The sequence shown here is derived from an EMBL/GenBank/DDBJ whole genome shotgun (WGS) entry which is preliminary data.</text>
</comment>
<gene>
    <name evidence="1" type="ORF">LptCag_0940</name>
</gene>
<proteinExistence type="predicted"/>
<protein>
    <submittedName>
        <fullName evidence="1">Uncharacterized protein</fullName>
    </submittedName>
</protein>
<organism evidence="1 2">
    <name type="scientific">Leptospirillum ferriphilum</name>
    <dbReference type="NCBI Taxonomy" id="178606"/>
    <lineage>
        <taxon>Bacteria</taxon>
        <taxon>Pseudomonadati</taxon>
        <taxon>Nitrospirota</taxon>
        <taxon>Nitrospiria</taxon>
        <taxon>Nitrospirales</taxon>
        <taxon>Nitrospiraceae</taxon>
        <taxon>Leptospirillum</taxon>
    </lineage>
</organism>
<dbReference type="AlphaFoldDB" id="A0A094W9B8"/>
<sequence length="70" mass="8241">MFTCKKTIFSLSRLSPHGYLYLSYREDRFPIFRKDSLSQIWLVCQVIMALPGFIGEKSSLIRMQKLPEPK</sequence>
<evidence type="ECO:0000313" key="1">
    <source>
        <dbReference type="EMBL" id="KGA93080.1"/>
    </source>
</evidence>
<name>A0A094W9B8_9BACT</name>
<dbReference type="EMBL" id="JPGK01000009">
    <property type="protein sequence ID" value="KGA93080.1"/>
    <property type="molecule type" value="Genomic_DNA"/>
</dbReference>
<accession>A0A094W9B8</accession>
<evidence type="ECO:0000313" key="2">
    <source>
        <dbReference type="Proteomes" id="UP000029452"/>
    </source>
</evidence>
<dbReference type="Proteomes" id="UP000029452">
    <property type="component" value="Unassembled WGS sequence"/>
</dbReference>